<feature type="region of interest" description="Disordered" evidence="7">
    <location>
        <begin position="152"/>
        <end position="207"/>
    </location>
</feature>
<evidence type="ECO:0000256" key="3">
    <source>
        <dbReference type="ARBA" id="ARBA00022729"/>
    </source>
</evidence>
<keyword evidence="5 6" id="KW-0720">Serine protease</keyword>
<dbReference type="AlphaFoldDB" id="A0A9P9IUN6"/>
<dbReference type="InterPro" id="IPR009003">
    <property type="entry name" value="Peptidase_S1_PA"/>
</dbReference>
<dbReference type="InterPro" id="IPR043504">
    <property type="entry name" value="Peptidase_S1_PA_chymotrypsin"/>
</dbReference>
<proteinExistence type="inferred from homology"/>
<dbReference type="Gene3D" id="2.40.10.10">
    <property type="entry name" value="Trypsin-like serine proteases"/>
    <property type="match status" value="2"/>
</dbReference>
<dbReference type="EC" id="3.4.21.-" evidence="6"/>
<sequence>MPRGSRHTAGYSAPSGGRAPIFTSSDCSASEDDDSPSRSMKSFIVPDSHEVPPWGHQSLEGVAPEISVGTQPLLDDIYDRAADEGRVKRKAEPRSIDMPHVKRVLHYGGGCPPGSHREMDDLQPMLPQVRDTVAQMKDCLLYRQTFLGSLEKGTSHSRDHVDNGRLLYSPVTSGQDRAEPTHQAELSVGSDSARSVPSTHQASVHPSPIPFELRVGLFGFQPSSRMAADWELESTGGGSASNVTADRLEAETIFSQDDGSVAMRPTDSGPPSSNGCGRKGKEKIIVDEFHNEADLLNRLDDPCHAKLPQDLAGIWTGEGSATGEDLSSGREVTIRVIDDSTDPTGDQPRHDVITPRLNFAPLNAPAGDVPACSEDTIDRFNDSFRHEAAELNPSALRETPISGIASGSEDDQMRELEFMKAVCQLDVLPSEPMLAARFRQYDVLLDVYRPAPVPIQQENPEKILKELYGEGYDEIQSLFLEMDETIHSIALTTSAAIHWSTQVEIKWKAFPKHPDLFSRMQHYVADPLIRKDWEGLSVTSSRVKKLHRKQLLETLAAPLAKLERLFKERAGGDWAVTSDITGSPLMVGWPLREQHSSSAVDARSRNSLPDDNEETTFGIHEREEVPKEDLKPNGKSRGITKLLLEFEESPGKTSSHIGSGWLVDKDTIATVGHCVYDKNYGRLVAVHVVAGYETDSREVRTGTHAVVHWDWYKSFSSSHDLAFIRLNQPFENTRQIPYLDTPSRGIDMPISAYGYPSDLSCGERMHYSKCKVSYNLTETAGMLEYDLDTAGGTSGGPVCDRDGKVIGVHRGWGWAKGRHRRSKKINKAVIIDQGANNVGAFLHVLKYMATGGREAGPRVVLRAMNAAKDFHQYTVQE</sequence>
<dbReference type="GO" id="GO:0008236">
    <property type="term" value="F:serine-type peptidase activity"/>
    <property type="evidence" value="ECO:0007669"/>
    <property type="project" value="UniProtKB-KW"/>
</dbReference>
<keyword evidence="2 6" id="KW-0645">Protease</keyword>
<dbReference type="SUPFAM" id="SSF50494">
    <property type="entry name" value="Trypsin-like serine proteases"/>
    <property type="match status" value="1"/>
</dbReference>
<evidence type="ECO:0000313" key="8">
    <source>
        <dbReference type="EMBL" id="KAH7131509.1"/>
    </source>
</evidence>
<comment type="caution">
    <text evidence="8">The sequence shown here is derived from an EMBL/GenBank/DDBJ whole genome shotgun (WGS) entry which is preliminary data.</text>
</comment>
<feature type="compositionally biased region" description="Polar residues" evidence="7">
    <location>
        <begin position="189"/>
        <end position="204"/>
    </location>
</feature>
<keyword evidence="4 6" id="KW-0378">Hydrolase</keyword>
<dbReference type="PANTHER" id="PTHR15462:SF8">
    <property type="entry name" value="SERINE PROTEASE"/>
    <property type="match status" value="1"/>
</dbReference>
<evidence type="ECO:0000256" key="2">
    <source>
        <dbReference type="ARBA" id="ARBA00022670"/>
    </source>
</evidence>
<dbReference type="Proteomes" id="UP000717696">
    <property type="component" value="Unassembled WGS sequence"/>
</dbReference>
<organism evidence="8 9">
    <name type="scientific">Dactylonectria estremocensis</name>
    <dbReference type="NCBI Taxonomy" id="1079267"/>
    <lineage>
        <taxon>Eukaryota</taxon>
        <taxon>Fungi</taxon>
        <taxon>Dikarya</taxon>
        <taxon>Ascomycota</taxon>
        <taxon>Pezizomycotina</taxon>
        <taxon>Sordariomycetes</taxon>
        <taxon>Hypocreomycetidae</taxon>
        <taxon>Hypocreales</taxon>
        <taxon>Nectriaceae</taxon>
        <taxon>Dactylonectria</taxon>
    </lineage>
</organism>
<dbReference type="OrthoDB" id="3693942at2759"/>
<dbReference type="GO" id="GO:0006508">
    <property type="term" value="P:proteolysis"/>
    <property type="evidence" value="ECO:0007669"/>
    <property type="project" value="UniProtKB-KW"/>
</dbReference>
<evidence type="ECO:0000256" key="5">
    <source>
        <dbReference type="ARBA" id="ARBA00022825"/>
    </source>
</evidence>
<feature type="region of interest" description="Disordered" evidence="7">
    <location>
        <begin position="259"/>
        <end position="279"/>
    </location>
</feature>
<dbReference type="EMBL" id="JAGMUU010000019">
    <property type="protein sequence ID" value="KAH7131509.1"/>
    <property type="molecule type" value="Genomic_DNA"/>
</dbReference>
<evidence type="ECO:0000256" key="1">
    <source>
        <dbReference type="ARBA" id="ARBA00008764"/>
    </source>
</evidence>
<keyword evidence="3" id="KW-0732">Signal</keyword>
<evidence type="ECO:0000256" key="7">
    <source>
        <dbReference type="SAM" id="MobiDB-lite"/>
    </source>
</evidence>
<feature type="compositionally biased region" description="Basic and acidic residues" evidence="7">
    <location>
        <begin position="153"/>
        <end position="163"/>
    </location>
</feature>
<comment type="similarity">
    <text evidence="1 6">Belongs to the peptidase S1B family.</text>
</comment>
<keyword evidence="9" id="KW-1185">Reference proteome</keyword>
<protein>
    <recommendedName>
        <fullName evidence="6">Serine protease</fullName>
        <ecNumber evidence="6">3.4.21.-</ecNumber>
    </recommendedName>
</protein>
<accession>A0A9P9IUN6</accession>
<dbReference type="PRINTS" id="PR00839">
    <property type="entry name" value="V8PROTEASE"/>
</dbReference>
<dbReference type="Pfam" id="PF13365">
    <property type="entry name" value="Trypsin_2"/>
    <property type="match status" value="1"/>
</dbReference>
<evidence type="ECO:0000256" key="4">
    <source>
        <dbReference type="ARBA" id="ARBA00022801"/>
    </source>
</evidence>
<evidence type="ECO:0000256" key="6">
    <source>
        <dbReference type="RuleBase" id="RU004296"/>
    </source>
</evidence>
<gene>
    <name evidence="8" type="ORF">B0J13DRAFT_562733</name>
</gene>
<feature type="region of interest" description="Disordered" evidence="7">
    <location>
        <begin position="1"/>
        <end position="57"/>
    </location>
</feature>
<dbReference type="PANTHER" id="PTHR15462">
    <property type="entry name" value="SERINE PROTEASE"/>
    <property type="match status" value="1"/>
</dbReference>
<dbReference type="InterPro" id="IPR050966">
    <property type="entry name" value="Glutamyl_endopeptidase"/>
</dbReference>
<reference evidence="8" key="1">
    <citation type="journal article" date="2021" name="Nat. Commun.">
        <title>Genetic determinants of endophytism in the Arabidopsis root mycobiome.</title>
        <authorList>
            <person name="Mesny F."/>
            <person name="Miyauchi S."/>
            <person name="Thiergart T."/>
            <person name="Pickel B."/>
            <person name="Atanasova L."/>
            <person name="Karlsson M."/>
            <person name="Huettel B."/>
            <person name="Barry K.W."/>
            <person name="Haridas S."/>
            <person name="Chen C."/>
            <person name="Bauer D."/>
            <person name="Andreopoulos W."/>
            <person name="Pangilinan J."/>
            <person name="LaButti K."/>
            <person name="Riley R."/>
            <person name="Lipzen A."/>
            <person name="Clum A."/>
            <person name="Drula E."/>
            <person name="Henrissat B."/>
            <person name="Kohler A."/>
            <person name="Grigoriev I.V."/>
            <person name="Martin F.M."/>
            <person name="Hacquard S."/>
        </authorList>
    </citation>
    <scope>NUCLEOTIDE SEQUENCE</scope>
    <source>
        <strain evidence="8">MPI-CAGE-AT-0021</strain>
    </source>
</reference>
<dbReference type="InterPro" id="IPR008256">
    <property type="entry name" value="Peptidase_S1B"/>
</dbReference>
<name>A0A9P9IUN6_9HYPO</name>
<evidence type="ECO:0000313" key="9">
    <source>
        <dbReference type="Proteomes" id="UP000717696"/>
    </source>
</evidence>